<dbReference type="EMBL" id="FNCZ01000004">
    <property type="protein sequence ID" value="SDH73180.1"/>
    <property type="molecule type" value="Genomic_DNA"/>
</dbReference>
<dbReference type="NCBIfam" id="TIGR04183">
    <property type="entry name" value="Por_Secre_tail"/>
    <property type="match status" value="1"/>
</dbReference>
<evidence type="ECO:0000313" key="5">
    <source>
        <dbReference type="Proteomes" id="UP000199492"/>
    </source>
</evidence>
<dbReference type="Proteomes" id="UP000199492">
    <property type="component" value="Unassembled WGS sequence"/>
</dbReference>
<dbReference type="InterPro" id="IPR026444">
    <property type="entry name" value="Secre_tail"/>
</dbReference>
<feature type="signal peptide" evidence="2">
    <location>
        <begin position="1"/>
        <end position="18"/>
    </location>
</feature>
<dbReference type="STRING" id="262004.SAMN04489796_10435"/>
<evidence type="ECO:0000256" key="2">
    <source>
        <dbReference type="SAM" id="SignalP"/>
    </source>
</evidence>
<evidence type="ECO:0000256" key="1">
    <source>
        <dbReference type="ARBA" id="ARBA00022729"/>
    </source>
</evidence>
<keyword evidence="5" id="KW-1185">Reference proteome</keyword>
<accession>A0A1G8ETJ1</accession>
<keyword evidence="1 2" id="KW-0732">Signal</keyword>
<dbReference type="Pfam" id="PF18962">
    <property type="entry name" value="Por_Secre_tail"/>
    <property type="match status" value="1"/>
</dbReference>
<name>A0A1G8ETJ1_9FLAO</name>
<proteinExistence type="predicted"/>
<gene>
    <name evidence="4" type="ORF">SAMN04489796_10435</name>
</gene>
<reference evidence="5" key="1">
    <citation type="submission" date="2016-10" db="EMBL/GenBank/DDBJ databases">
        <authorList>
            <person name="Varghese N."/>
            <person name="Submissions S."/>
        </authorList>
    </citation>
    <scope>NUCLEOTIDE SEQUENCE [LARGE SCALE GENOMIC DNA]</scope>
    <source>
        <strain evidence="5">DSM 15363</strain>
    </source>
</reference>
<dbReference type="AlphaFoldDB" id="A0A1G8ETJ1"/>
<protein>
    <submittedName>
        <fullName evidence="4">Por secretion system C-terminal sorting domain-containing protein</fullName>
    </submittedName>
</protein>
<evidence type="ECO:0000313" key="4">
    <source>
        <dbReference type="EMBL" id="SDH73180.1"/>
    </source>
</evidence>
<sequence>MKKTLRFLLLCLPTIALSQVELDQVDDFEDYTMSNWTKNNSIANENIYNGGPSGEGDNFLRVTSSGSGSDLELMTKNNAQWQGNYYQGNLSSRVKYISMDVRNSGDNVIFLRLSFQTDYGLIYRCSTTNAIAVLPNEGWKRISFSILEENITALSDTFSYSVTFGSSSQGVEEMRIVHNDVPAWESDPIEAVLDIDNIMAESQTLSTEEIAVKSELKLFPNPTSNVITVTSNENVTEDISYGIIDLLGRTVKEGHSKLNQEINIQDLNSGNYIVEIKNANGDIFREKLIKN</sequence>
<organism evidence="4 5">
    <name type="scientific">Winogradskyella thalassocola</name>
    <dbReference type="NCBI Taxonomy" id="262004"/>
    <lineage>
        <taxon>Bacteria</taxon>
        <taxon>Pseudomonadati</taxon>
        <taxon>Bacteroidota</taxon>
        <taxon>Flavobacteriia</taxon>
        <taxon>Flavobacteriales</taxon>
        <taxon>Flavobacteriaceae</taxon>
        <taxon>Winogradskyella</taxon>
    </lineage>
</organism>
<feature type="domain" description="Secretion system C-terminal sorting" evidence="3">
    <location>
        <begin position="218"/>
        <end position="289"/>
    </location>
</feature>
<evidence type="ECO:0000259" key="3">
    <source>
        <dbReference type="Pfam" id="PF18962"/>
    </source>
</evidence>
<dbReference type="RefSeq" id="WP_092468064.1">
    <property type="nucleotide sequence ID" value="NZ_FNCZ01000004.1"/>
</dbReference>
<dbReference type="OrthoDB" id="1352671at2"/>
<feature type="chain" id="PRO_5011569092" evidence="2">
    <location>
        <begin position="19"/>
        <end position="291"/>
    </location>
</feature>